<protein>
    <submittedName>
        <fullName evidence="1">Uncharacterized protein</fullName>
    </submittedName>
</protein>
<dbReference type="EMBL" id="BPLQ01010881">
    <property type="protein sequence ID" value="GIY54135.1"/>
    <property type="molecule type" value="Genomic_DNA"/>
</dbReference>
<name>A0AAV4U935_9ARAC</name>
<reference evidence="1 2" key="1">
    <citation type="submission" date="2021-06" db="EMBL/GenBank/DDBJ databases">
        <title>Caerostris darwini draft genome.</title>
        <authorList>
            <person name="Kono N."/>
            <person name="Arakawa K."/>
        </authorList>
    </citation>
    <scope>NUCLEOTIDE SEQUENCE [LARGE SCALE GENOMIC DNA]</scope>
</reference>
<gene>
    <name evidence="1" type="ORF">CDAR_71931</name>
</gene>
<dbReference type="AlphaFoldDB" id="A0AAV4U935"/>
<evidence type="ECO:0000313" key="1">
    <source>
        <dbReference type="EMBL" id="GIY54135.1"/>
    </source>
</evidence>
<proteinExistence type="predicted"/>
<accession>A0AAV4U935</accession>
<comment type="caution">
    <text evidence="1">The sequence shown here is derived from an EMBL/GenBank/DDBJ whole genome shotgun (WGS) entry which is preliminary data.</text>
</comment>
<dbReference type="Proteomes" id="UP001054837">
    <property type="component" value="Unassembled WGS sequence"/>
</dbReference>
<sequence length="72" mass="7926">MRIVQSPVIKKGLGRASLGFGEENGTKRAKTPETKQIQILRNNTHLPYNPTGVISRILQGMEGNESRPIPSN</sequence>
<evidence type="ECO:0000313" key="2">
    <source>
        <dbReference type="Proteomes" id="UP001054837"/>
    </source>
</evidence>
<keyword evidence="2" id="KW-1185">Reference proteome</keyword>
<organism evidence="1 2">
    <name type="scientific">Caerostris darwini</name>
    <dbReference type="NCBI Taxonomy" id="1538125"/>
    <lineage>
        <taxon>Eukaryota</taxon>
        <taxon>Metazoa</taxon>
        <taxon>Ecdysozoa</taxon>
        <taxon>Arthropoda</taxon>
        <taxon>Chelicerata</taxon>
        <taxon>Arachnida</taxon>
        <taxon>Araneae</taxon>
        <taxon>Araneomorphae</taxon>
        <taxon>Entelegynae</taxon>
        <taxon>Araneoidea</taxon>
        <taxon>Araneidae</taxon>
        <taxon>Caerostris</taxon>
    </lineage>
</organism>